<dbReference type="InterPro" id="IPR004158">
    <property type="entry name" value="DUF247_pln"/>
</dbReference>
<sequence>MGFGLDNLEEVNTGNHGSTKVDYLTLEFLYSILNWDHADPYSCDLNDIKKISDQMSTNSDGRNPRAIYDEPRNVSIGPHHYGKPHLDRMQVDKLRALRHFVKRGGLPVDSYLQALMKFVNPFRDSYGDPHGEIWQDNDRFVILMLLDGVFLLEFLSVTRGNQKYSDYAATDPIFGHEGHVLIYEVIMQDLLMHTNQVPYLVLSTLLSVSEGLPEKSIQSILSWMMFASKIEPGLHLLDMYLKGLLAEGQRAEKEDQPQEDKNGRISISKLYHKYGVRCVRVQSYDNINFDKNTATLELPIIHINKQNAPKFVNLIIYERREGNKNKDLNSYFDFMGSLIQSPKDVNQLRCQGIIVNSSSSDEVVMELIKEITKENVRGDKTCTTNLVRNELNEFYKKGATNIFRRCYAILSSTLRMH</sequence>
<proteinExistence type="predicted"/>
<dbReference type="AlphaFoldDB" id="A0AAD4T1V8"/>
<dbReference type="Pfam" id="PF03140">
    <property type="entry name" value="DUF247"/>
    <property type="match status" value="1"/>
</dbReference>
<dbReference type="EMBL" id="JAJJMB010007708">
    <property type="protein sequence ID" value="KAI3928770.1"/>
    <property type="molecule type" value="Genomic_DNA"/>
</dbReference>
<keyword evidence="2" id="KW-1185">Reference proteome</keyword>
<evidence type="ECO:0000313" key="1">
    <source>
        <dbReference type="EMBL" id="KAI3928770.1"/>
    </source>
</evidence>
<gene>
    <name evidence="1" type="ORF">MKW98_024371</name>
</gene>
<reference evidence="1" key="1">
    <citation type="submission" date="2022-04" db="EMBL/GenBank/DDBJ databases">
        <title>A functionally conserved STORR gene fusion in Papaver species that diverged 16.8 million years ago.</title>
        <authorList>
            <person name="Catania T."/>
        </authorList>
    </citation>
    <scope>NUCLEOTIDE SEQUENCE</scope>
    <source>
        <strain evidence="1">S-188037</strain>
    </source>
</reference>
<evidence type="ECO:0000313" key="2">
    <source>
        <dbReference type="Proteomes" id="UP001202328"/>
    </source>
</evidence>
<name>A0AAD4T1V8_9MAGN</name>
<dbReference type="PANTHER" id="PTHR31549:SF80">
    <property type="entry name" value="OS12G0481000 PROTEIN"/>
    <property type="match status" value="1"/>
</dbReference>
<dbReference type="PANTHER" id="PTHR31549">
    <property type="entry name" value="PROTEIN, PUTATIVE (DUF247)-RELATED-RELATED"/>
    <property type="match status" value="1"/>
</dbReference>
<organism evidence="1 2">
    <name type="scientific">Papaver atlanticum</name>
    <dbReference type="NCBI Taxonomy" id="357466"/>
    <lineage>
        <taxon>Eukaryota</taxon>
        <taxon>Viridiplantae</taxon>
        <taxon>Streptophyta</taxon>
        <taxon>Embryophyta</taxon>
        <taxon>Tracheophyta</taxon>
        <taxon>Spermatophyta</taxon>
        <taxon>Magnoliopsida</taxon>
        <taxon>Ranunculales</taxon>
        <taxon>Papaveraceae</taxon>
        <taxon>Papaveroideae</taxon>
        <taxon>Papaver</taxon>
    </lineage>
</organism>
<dbReference type="Proteomes" id="UP001202328">
    <property type="component" value="Unassembled WGS sequence"/>
</dbReference>
<protein>
    <submittedName>
        <fullName evidence="1">Uncharacterized protein</fullName>
    </submittedName>
</protein>
<accession>A0AAD4T1V8</accession>
<comment type="caution">
    <text evidence="1">The sequence shown here is derived from an EMBL/GenBank/DDBJ whole genome shotgun (WGS) entry which is preliminary data.</text>
</comment>